<dbReference type="InterPro" id="IPR036179">
    <property type="entry name" value="Ig-like_dom_sf"/>
</dbReference>
<dbReference type="PANTHER" id="PTHR46841">
    <property type="entry name" value="OX-2 MEMBRANE GLYCOPROTEIN"/>
    <property type="match status" value="1"/>
</dbReference>
<keyword evidence="6" id="KW-1015">Disulfide bond</keyword>
<evidence type="ECO:0000256" key="9">
    <source>
        <dbReference type="SAM" id="Phobius"/>
    </source>
</evidence>
<dbReference type="GO" id="GO:0050776">
    <property type="term" value="P:regulation of immune response"/>
    <property type="evidence" value="ECO:0007669"/>
    <property type="project" value="InterPro"/>
</dbReference>
<dbReference type="KEGG" id="pcoc:116226926"/>
<reference evidence="11" key="2">
    <citation type="submission" date="2025-09" db="UniProtKB">
        <authorList>
            <consortium name="Ensembl"/>
        </authorList>
    </citation>
    <scope>IDENTIFICATION</scope>
</reference>
<evidence type="ECO:0000256" key="7">
    <source>
        <dbReference type="ARBA" id="ARBA00023180"/>
    </source>
</evidence>
<evidence type="ECO:0000313" key="12">
    <source>
        <dbReference type="Proteomes" id="UP000472261"/>
    </source>
</evidence>
<feature type="domain" description="Ig-like" evidence="10">
    <location>
        <begin position="49"/>
        <end position="152"/>
    </location>
</feature>
<dbReference type="PANTHER" id="PTHR46841:SF7">
    <property type="entry name" value="IG-LIKE DOMAIN-CONTAINING PROTEIN"/>
    <property type="match status" value="1"/>
</dbReference>
<feature type="domain" description="Ig-like" evidence="10">
    <location>
        <begin position="165"/>
        <end position="256"/>
    </location>
</feature>
<reference evidence="11" key="1">
    <citation type="submission" date="2025-08" db="UniProtKB">
        <authorList>
            <consortium name="Ensembl"/>
        </authorList>
    </citation>
    <scope>IDENTIFICATION</scope>
</reference>
<dbReference type="GO" id="GO:0043031">
    <property type="term" value="P:negative regulation of macrophage activation"/>
    <property type="evidence" value="ECO:0007669"/>
    <property type="project" value="InterPro"/>
</dbReference>
<accession>A0A669PAZ1</accession>
<dbReference type="Pfam" id="PF07686">
    <property type="entry name" value="V-set"/>
    <property type="match status" value="1"/>
</dbReference>
<dbReference type="InterPro" id="IPR013783">
    <property type="entry name" value="Ig-like_fold"/>
</dbReference>
<evidence type="ECO:0000256" key="1">
    <source>
        <dbReference type="ARBA" id="ARBA00004167"/>
    </source>
</evidence>
<keyword evidence="3" id="KW-0732">Signal</keyword>
<dbReference type="Pfam" id="PF08205">
    <property type="entry name" value="C2-set_2"/>
    <property type="match status" value="1"/>
</dbReference>
<evidence type="ECO:0000256" key="5">
    <source>
        <dbReference type="ARBA" id="ARBA00023136"/>
    </source>
</evidence>
<evidence type="ECO:0000256" key="8">
    <source>
        <dbReference type="ARBA" id="ARBA00023319"/>
    </source>
</evidence>
<dbReference type="PROSITE" id="PS50835">
    <property type="entry name" value="IG_LIKE"/>
    <property type="match status" value="2"/>
</dbReference>
<dbReference type="AlphaFoldDB" id="A0A669PAZ1"/>
<dbReference type="InterPro" id="IPR047164">
    <property type="entry name" value="OX2G-like"/>
</dbReference>
<evidence type="ECO:0000256" key="2">
    <source>
        <dbReference type="ARBA" id="ARBA00022692"/>
    </source>
</evidence>
<dbReference type="Ensembl" id="ENSPCLT00000006773.1">
    <property type="protein sequence ID" value="ENSPCLP00000004864.1"/>
    <property type="gene ID" value="ENSPCLG00000004172.1"/>
</dbReference>
<dbReference type="Proteomes" id="UP000472261">
    <property type="component" value="Unplaced"/>
</dbReference>
<dbReference type="InterPro" id="IPR007110">
    <property type="entry name" value="Ig-like_dom"/>
</dbReference>
<sequence>MSPEREQKHKKGEAVVQWISRSLVGPGDAAGMMATCLLLSSLWALTSAGSVQVMHKKVQSVQAGGNITFSCQSVTNEDIIQVTWQKEMDGAEDNIATYSTMNGQKIAKSYYGHVSFAHSDLQASAISLHRVTLQDEGCYKCIFNTFPSGAVTGRMCLKVYAISDPKVEAKLIPSPDKGEVSEVVVGMSCSATGKPAPKITWHLPSTLLQKPKEYHIHLSNQTITVISNFTHAHSKILKDYPIACVIQHPSLNVTLSLPMDSLTQGQDSIMAPTMAIVVGVLVSLMFLLLFVLLLCCCLRHLHDPERNPAWPCWVGLCSLAEEQQSSDGNHTLIPLFCLARPCFQGCFLNTRGALEEEHATVHCSGWETQPHVSLQGSVKDASSKQEQTQLDAT</sequence>
<dbReference type="GO" id="GO:0098632">
    <property type="term" value="F:cell-cell adhesion mediator activity"/>
    <property type="evidence" value="ECO:0007669"/>
    <property type="project" value="InterPro"/>
</dbReference>
<dbReference type="InterPro" id="IPR033321">
    <property type="entry name" value="CD200_Ig_V_dom"/>
</dbReference>
<dbReference type="SUPFAM" id="SSF48726">
    <property type="entry name" value="Immunoglobulin"/>
    <property type="match status" value="2"/>
</dbReference>
<evidence type="ECO:0000259" key="10">
    <source>
        <dbReference type="PROSITE" id="PS50835"/>
    </source>
</evidence>
<evidence type="ECO:0000256" key="6">
    <source>
        <dbReference type="ARBA" id="ARBA00023157"/>
    </source>
</evidence>
<dbReference type="GO" id="GO:0030424">
    <property type="term" value="C:axon"/>
    <property type="evidence" value="ECO:0007669"/>
    <property type="project" value="TreeGrafter"/>
</dbReference>
<dbReference type="OrthoDB" id="8749387at2759"/>
<keyword evidence="7" id="KW-0325">Glycoprotein</keyword>
<gene>
    <name evidence="11" type="primary">LOC116226926</name>
</gene>
<dbReference type="CDD" id="cd05846">
    <property type="entry name" value="IgV_1_MRC-OX-2_like"/>
    <property type="match status" value="1"/>
</dbReference>
<dbReference type="GO" id="GO:0043025">
    <property type="term" value="C:neuronal cell body"/>
    <property type="evidence" value="ECO:0007669"/>
    <property type="project" value="TreeGrafter"/>
</dbReference>
<keyword evidence="5 9" id="KW-0472">Membrane</keyword>
<dbReference type="InterPro" id="IPR013162">
    <property type="entry name" value="CD80_C2-set"/>
</dbReference>
<dbReference type="SMART" id="SM00409">
    <property type="entry name" value="IG"/>
    <property type="match status" value="1"/>
</dbReference>
<dbReference type="GO" id="GO:0150079">
    <property type="term" value="P:negative regulation of neuroinflammatory response"/>
    <property type="evidence" value="ECO:0007669"/>
    <property type="project" value="TreeGrafter"/>
</dbReference>
<dbReference type="Gene3D" id="2.60.40.10">
    <property type="entry name" value="Immunoglobulins"/>
    <property type="match status" value="2"/>
</dbReference>
<proteinExistence type="predicted"/>
<feature type="transmembrane region" description="Helical" evidence="9">
    <location>
        <begin position="274"/>
        <end position="298"/>
    </location>
</feature>
<dbReference type="OMA" id="ENSVICV"/>
<dbReference type="InterPro" id="IPR003599">
    <property type="entry name" value="Ig_sub"/>
</dbReference>
<dbReference type="GO" id="GO:0009986">
    <property type="term" value="C:cell surface"/>
    <property type="evidence" value="ECO:0007669"/>
    <property type="project" value="TreeGrafter"/>
</dbReference>
<name>A0A669PAZ1_PHACC</name>
<dbReference type="GO" id="GO:0016020">
    <property type="term" value="C:membrane"/>
    <property type="evidence" value="ECO:0007669"/>
    <property type="project" value="UniProtKB-SubCell"/>
</dbReference>
<dbReference type="GeneID" id="116226926"/>
<dbReference type="InterPro" id="IPR013106">
    <property type="entry name" value="Ig_V-set"/>
</dbReference>
<evidence type="ECO:0000313" key="11">
    <source>
        <dbReference type="Ensembl" id="ENSPCLP00000004864.1"/>
    </source>
</evidence>
<keyword evidence="2 9" id="KW-0812">Transmembrane</keyword>
<dbReference type="RefSeq" id="XP_031445845.1">
    <property type="nucleotide sequence ID" value="XM_031589985.1"/>
</dbReference>
<protein>
    <recommendedName>
        <fullName evidence="10">Ig-like domain-containing protein</fullName>
    </recommendedName>
</protein>
<evidence type="ECO:0000256" key="3">
    <source>
        <dbReference type="ARBA" id="ARBA00022729"/>
    </source>
</evidence>
<keyword evidence="12" id="KW-1185">Reference proteome</keyword>
<dbReference type="GO" id="GO:0034113">
    <property type="term" value="P:heterotypic cell-cell adhesion"/>
    <property type="evidence" value="ECO:0007669"/>
    <property type="project" value="TreeGrafter"/>
</dbReference>
<comment type="subcellular location">
    <subcellularLocation>
        <location evidence="1">Membrane</location>
        <topology evidence="1">Single-pass membrane protein</topology>
    </subcellularLocation>
</comment>
<evidence type="ECO:0000256" key="4">
    <source>
        <dbReference type="ARBA" id="ARBA00022989"/>
    </source>
</evidence>
<organism evidence="11 12">
    <name type="scientific">Phasianus colchicus</name>
    <name type="common">Common pheasant</name>
    <dbReference type="NCBI Taxonomy" id="9054"/>
    <lineage>
        <taxon>Eukaryota</taxon>
        <taxon>Metazoa</taxon>
        <taxon>Chordata</taxon>
        <taxon>Craniata</taxon>
        <taxon>Vertebrata</taxon>
        <taxon>Euteleostomi</taxon>
        <taxon>Archelosauria</taxon>
        <taxon>Archosauria</taxon>
        <taxon>Dinosauria</taxon>
        <taxon>Saurischia</taxon>
        <taxon>Theropoda</taxon>
        <taxon>Coelurosauria</taxon>
        <taxon>Aves</taxon>
        <taxon>Neognathae</taxon>
        <taxon>Galloanserae</taxon>
        <taxon>Galliformes</taxon>
        <taxon>Phasianidae</taxon>
        <taxon>Phasianinae</taxon>
        <taxon>Phasianus</taxon>
    </lineage>
</organism>
<keyword evidence="4 9" id="KW-1133">Transmembrane helix</keyword>
<keyword evidence="8" id="KW-0393">Immunoglobulin domain</keyword>